<feature type="compositionally biased region" description="Basic and acidic residues" evidence="1">
    <location>
        <begin position="90"/>
        <end position="104"/>
    </location>
</feature>
<name>A0AAQ3TGR4_PASNO</name>
<feature type="compositionally biased region" description="Basic residues" evidence="1">
    <location>
        <begin position="10"/>
        <end position="21"/>
    </location>
</feature>
<sequence>MHACRDLSRLRRTPAPRRRAPAGRVWPPPCLAAAPPLPACRRGRPPHAVAVAAAAARPAASSRRHTPAAPRLRDPTASGPHRRRTPAMPPRRDAAATGKGRDRGASVAAAAPERRPPRPLPSRWCRAKTPPPWGREGRKGALVSTPPRPGRPRLVDALTPLRPGYAAPTLHARRDAAPCRRTETPPPPRRCAAHPGCWCRHRAGAPPTLAAGAAAPSSLTLGPRAPPRVACVLHAAVPGPSRRHAWLGRKRRVKGRGERKRERNGGRR</sequence>
<dbReference type="Proteomes" id="UP001341281">
    <property type="component" value="Chromosome 04"/>
</dbReference>
<gene>
    <name evidence="2" type="ORF">U9M48_021022</name>
</gene>
<evidence type="ECO:0000313" key="2">
    <source>
        <dbReference type="EMBL" id="WVZ72589.1"/>
    </source>
</evidence>
<feature type="compositionally biased region" description="Basic and acidic residues" evidence="1">
    <location>
        <begin position="172"/>
        <end position="183"/>
    </location>
</feature>
<proteinExistence type="predicted"/>
<feature type="compositionally biased region" description="Basic and acidic residues" evidence="1">
    <location>
        <begin position="255"/>
        <end position="268"/>
    </location>
</feature>
<keyword evidence="3" id="KW-1185">Reference proteome</keyword>
<feature type="compositionally biased region" description="Basic residues" evidence="1">
    <location>
        <begin position="241"/>
        <end position="254"/>
    </location>
</feature>
<accession>A0AAQ3TGR4</accession>
<evidence type="ECO:0000313" key="3">
    <source>
        <dbReference type="Proteomes" id="UP001341281"/>
    </source>
</evidence>
<dbReference type="EMBL" id="CP144748">
    <property type="protein sequence ID" value="WVZ72589.1"/>
    <property type="molecule type" value="Genomic_DNA"/>
</dbReference>
<protein>
    <submittedName>
        <fullName evidence="2">Uncharacterized protein</fullName>
    </submittedName>
</protein>
<feature type="compositionally biased region" description="Low complexity" evidence="1">
    <location>
        <begin position="46"/>
        <end position="61"/>
    </location>
</feature>
<organism evidence="2 3">
    <name type="scientific">Paspalum notatum var. saurae</name>
    <dbReference type="NCBI Taxonomy" id="547442"/>
    <lineage>
        <taxon>Eukaryota</taxon>
        <taxon>Viridiplantae</taxon>
        <taxon>Streptophyta</taxon>
        <taxon>Embryophyta</taxon>
        <taxon>Tracheophyta</taxon>
        <taxon>Spermatophyta</taxon>
        <taxon>Magnoliopsida</taxon>
        <taxon>Liliopsida</taxon>
        <taxon>Poales</taxon>
        <taxon>Poaceae</taxon>
        <taxon>PACMAD clade</taxon>
        <taxon>Panicoideae</taxon>
        <taxon>Andropogonodae</taxon>
        <taxon>Paspaleae</taxon>
        <taxon>Paspalinae</taxon>
        <taxon>Paspalum</taxon>
    </lineage>
</organism>
<reference evidence="2 3" key="1">
    <citation type="submission" date="2024-02" db="EMBL/GenBank/DDBJ databases">
        <title>High-quality chromosome-scale genome assembly of Pensacola bahiagrass (Paspalum notatum Flugge var. saurae).</title>
        <authorList>
            <person name="Vega J.M."/>
            <person name="Podio M."/>
            <person name="Orjuela J."/>
            <person name="Siena L.A."/>
            <person name="Pessino S.C."/>
            <person name="Combes M.C."/>
            <person name="Mariac C."/>
            <person name="Albertini E."/>
            <person name="Pupilli F."/>
            <person name="Ortiz J.P.A."/>
            <person name="Leblanc O."/>
        </authorList>
    </citation>
    <scope>NUCLEOTIDE SEQUENCE [LARGE SCALE GENOMIC DNA]</scope>
    <source>
        <strain evidence="2">R1</strain>
        <tissue evidence="2">Leaf</tissue>
    </source>
</reference>
<feature type="region of interest" description="Disordered" evidence="1">
    <location>
        <begin position="1"/>
        <end position="30"/>
    </location>
</feature>
<evidence type="ECO:0000256" key="1">
    <source>
        <dbReference type="SAM" id="MobiDB-lite"/>
    </source>
</evidence>
<feature type="region of interest" description="Disordered" evidence="1">
    <location>
        <begin position="42"/>
        <end position="192"/>
    </location>
</feature>
<dbReference type="AlphaFoldDB" id="A0AAQ3TGR4"/>
<feature type="region of interest" description="Disordered" evidence="1">
    <location>
        <begin position="240"/>
        <end position="268"/>
    </location>
</feature>